<name>A0A5K1UCV1_ENTHI</name>
<feature type="domain" description="Protein kinase" evidence="10">
    <location>
        <begin position="131"/>
        <end position="384"/>
    </location>
</feature>
<reference evidence="11 12" key="1">
    <citation type="submission" date="2016-05" db="EMBL/GenBank/DDBJ databases">
        <title>First whole genome sequencing of Entamoeba histolytica HM1:IMSS-clone-6.</title>
        <authorList>
            <person name="Mukherjee Avik.K."/>
            <person name="Izumyama S."/>
            <person name="Nakada-Tsukui K."/>
            <person name="Nozaki T."/>
        </authorList>
    </citation>
    <scope>NUCLEOTIDE SEQUENCE [LARGE SCALE GENOMIC DNA]</scope>
    <source>
        <strain evidence="11 12">HM1:IMSS clone 6</strain>
    </source>
</reference>
<dbReference type="PROSITE" id="PS00108">
    <property type="entry name" value="PROTEIN_KINASE_ST"/>
    <property type="match status" value="1"/>
</dbReference>
<comment type="cofactor">
    <cofactor evidence="1">
        <name>Mg(2+)</name>
        <dbReference type="ChEBI" id="CHEBI:18420"/>
    </cofactor>
</comment>
<comment type="catalytic activity">
    <reaction evidence="8">
        <text>L-seryl-[protein] + ATP = O-phospho-L-seryl-[protein] + ADP + H(+)</text>
        <dbReference type="Rhea" id="RHEA:17989"/>
        <dbReference type="Rhea" id="RHEA-COMP:9863"/>
        <dbReference type="Rhea" id="RHEA-COMP:11604"/>
        <dbReference type="ChEBI" id="CHEBI:15378"/>
        <dbReference type="ChEBI" id="CHEBI:29999"/>
        <dbReference type="ChEBI" id="CHEBI:30616"/>
        <dbReference type="ChEBI" id="CHEBI:83421"/>
        <dbReference type="ChEBI" id="CHEBI:456216"/>
        <dbReference type="EC" id="2.7.11.1"/>
    </reaction>
</comment>
<evidence type="ECO:0000313" key="12">
    <source>
        <dbReference type="Proteomes" id="UP000078387"/>
    </source>
</evidence>
<gene>
    <name evidence="11" type="ORF">CL6EHI_186750</name>
</gene>
<dbReference type="FunFam" id="1.10.510.10:FF:000802">
    <property type="entry name" value="Serine/threonine protein kinase"/>
    <property type="match status" value="1"/>
</dbReference>
<feature type="compositionally biased region" description="Acidic residues" evidence="9">
    <location>
        <begin position="405"/>
        <end position="422"/>
    </location>
</feature>
<dbReference type="InterPro" id="IPR000719">
    <property type="entry name" value="Prot_kinase_dom"/>
</dbReference>
<keyword evidence="5" id="KW-0067">ATP-binding</keyword>
<dbReference type="InterPro" id="IPR011009">
    <property type="entry name" value="Kinase-like_dom_sf"/>
</dbReference>
<proteinExistence type="inferred from homology"/>
<evidence type="ECO:0000256" key="7">
    <source>
        <dbReference type="ARBA" id="ARBA00047899"/>
    </source>
</evidence>
<evidence type="ECO:0000256" key="3">
    <source>
        <dbReference type="ARBA" id="ARBA00022679"/>
    </source>
</evidence>
<evidence type="ECO:0000313" key="11">
    <source>
        <dbReference type="EMBL" id="GAT92745.1"/>
    </source>
</evidence>
<dbReference type="SMART" id="SM00220">
    <property type="entry name" value="S_TKc"/>
    <property type="match status" value="1"/>
</dbReference>
<dbReference type="Gene3D" id="3.90.810.10">
    <property type="entry name" value="CRIB domain"/>
    <property type="match status" value="1"/>
</dbReference>
<evidence type="ECO:0000256" key="4">
    <source>
        <dbReference type="ARBA" id="ARBA00022741"/>
    </source>
</evidence>
<dbReference type="EMBL" id="BDEQ01000001">
    <property type="protein sequence ID" value="GAT92745.1"/>
    <property type="molecule type" value="Genomic_DNA"/>
</dbReference>
<dbReference type="VEuPathDB" id="AmoebaDB:KM1_009030"/>
<comment type="catalytic activity">
    <reaction evidence="7">
        <text>L-threonyl-[protein] + ATP = O-phospho-L-threonyl-[protein] + ADP + H(+)</text>
        <dbReference type="Rhea" id="RHEA:46608"/>
        <dbReference type="Rhea" id="RHEA-COMP:11060"/>
        <dbReference type="Rhea" id="RHEA-COMP:11605"/>
        <dbReference type="ChEBI" id="CHEBI:15378"/>
        <dbReference type="ChEBI" id="CHEBI:30013"/>
        <dbReference type="ChEBI" id="CHEBI:30616"/>
        <dbReference type="ChEBI" id="CHEBI:61977"/>
        <dbReference type="ChEBI" id="CHEBI:456216"/>
        <dbReference type="EC" id="2.7.11.1"/>
    </reaction>
</comment>
<evidence type="ECO:0000256" key="9">
    <source>
        <dbReference type="SAM" id="MobiDB-lite"/>
    </source>
</evidence>
<dbReference type="VEuPathDB" id="AmoebaDB:EHI8A_001250"/>
<evidence type="ECO:0000256" key="2">
    <source>
        <dbReference type="ARBA" id="ARBA00008874"/>
    </source>
</evidence>
<dbReference type="OMA" id="RLPNKFS"/>
<keyword evidence="6" id="KW-0460">Magnesium</keyword>
<sequence>MFKSFMKKKKEKEENLVISEPEGFQHIHHGEYTLGELTGIPPEWEAQLKSSGITEKEIKAHPEVVHDVLDFHNKNLAEIEETEVGKEENEKEINCMKEDDGQFQLQIQPLPDEKEVDLKSFINKNDPDEIYENLEKIGEGGVGDVFRATRKVDGCEVALKRMRITKKSKRAIVTEVTILNQYRHENVVTYIECYLINEMLWLVMEYMDGGCLTDIIDRHKEVPLTEHFISFICTETLKALTYLHSFHCVHRDIKSDNLLLKKDGSIKLSDFGYAAQLTKQKSNRTSIVGTPYWMAPELIRSQRYDEKVDIWSLGIMCMEMADGNPPYMDYPPMRALFLITTKGIPPLKDKEKWSTLFNTFVSDCLVLNPQLRKTSFEMIKHPFLETKVSKSEMADLIQKVADLPPQEDDDDESEIDSGIDDE</sequence>
<dbReference type="VEuPathDB" id="AmoebaDB:EHI_186750"/>
<evidence type="ECO:0000256" key="6">
    <source>
        <dbReference type="ARBA" id="ARBA00022842"/>
    </source>
</evidence>
<dbReference type="SUPFAM" id="SSF56112">
    <property type="entry name" value="Protein kinase-like (PK-like)"/>
    <property type="match status" value="1"/>
</dbReference>
<dbReference type="CDD" id="cd06614">
    <property type="entry name" value="STKc_PAK"/>
    <property type="match status" value="1"/>
</dbReference>
<protein>
    <submittedName>
        <fullName evidence="11">Protein kinase putative</fullName>
    </submittedName>
</protein>
<dbReference type="PANTHER" id="PTHR45832:SF22">
    <property type="entry name" value="SERINE_THREONINE-PROTEIN KINASE SAMKA-RELATED"/>
    <property type="match status" value="1"/>
</dbReference>
<comment type="similarity">
    <text evidence="2">Belongs to the protein kinase superfamily. STE Ser/Thr protein kinase family. STE20 subfamily.</text>
</comment>
<keyword evidence="3" id="KW-0808">Transferase</keyword>
<dbReference type="InterPro" id="IPR036936">
    <property type="entry name" value="CRIB_dom_sf"/>
</dbReference>
<dbReference type="PROSITE" id="PS50011">
    <property type="entry name" value="PROTEIN_KINASE_DOM"/>
    <property type="match status" value="1"/>
</dbReference>
<dbReference type="InterPro" id="IPR000095">
    <property type="entry name" value="CRIB_dom"/>
</dbReference>
<organism evidence="11 12">
    <name type="scientific">Entamoeba histolytica</name>
    <dbReference type="NCBI Taxonomy" id="5759"/>
    <lineage>
        <taxon>Eukaryota</taxon>
        <taxon>Amoebozoa</taxon>
        <taxon>Evosea</taxon>
        <taxon>Archamoebae</taxon>
        <taxon>Mastigamoebida</taxon>
        <taxon>Entamoebidae</taxon>
        <taxon>Entamoeba</taxon>
    </lineage>
</organism>
<evidence type="ECO:0000259" key="10">
    <source>
        <dbReference type="PROSITE" id="PS50011"/>
    </source>
</evidence>
<dbReference type="Gene3D" id="1.10.510.10">
    <property type="entry name" value="Transferase(Phosphotransferase) domain 1"/>
    <property type="match status" value="1"/>
</dbReference>
<keyword evidence="11" id="KW-0418">Kinase</keyword>
<dbReference type="PANTHER" id="PTHR45832">
    <property type="entry name" value="SERINE/THREONINE-PROTEIN KINASE SAMKA-RELATED-RELATED"/>
    <property type="match status" value="1"/>
</dbReference>
<comment type="caution">
    <text evidence="11">The sequence shown here is derived from an EMBL/GenBank/DDBJ whole genome shotgun (WGS) entry which is preliminary data.</text>
</comment>
<dbReference type="InterPro" id="IPR051931">
    <property type="entry name" value="PAK3-like"/>
</dbReference>
<dbReference type="AlphaFoldDB" id="A0A5K1UCV1"/>
<feature type="region of interest" description="Disordered" evidence="9">
    <location>
        <begin position="400"/>
        <end position="422"/>
    </location>
</feature>
<evidence type="ECO:0000256" key="5">
    <source>
        <dbReference type="ARBA" id="ARBA00022840"/>
    </source>
</evidence>
<dbReference type="Proteomes" id="UP000078387">
    <property type="component" value="Unassembled WGS sequence"/>
</dbReference>
<dbReference type="GO" id="GO:0004674">
    <property type="term" value="F:protein serine/threonine kinase activity"/>
    <property type="evidence" value="ECO:0007669"/>
    <property type="project" value="UniProtKB-EC"/>
</dbReference>
<accession>A0A5K1UCV1</accession>
<dbReference type="InterPro" id="IPR008271">
    <property type="entry name" value="Ser/Thr_kinase_AS"/>
</dbReference>
<dbReference type="Pfam" id="PF00786">
    <property type="entry name" value="PBD"/>
    <property type="match status" value="1"/>
</dbReference>
<dbReference type="VEuPathDB" id="AmoebaDB:EHI7A_075650"/>
<evidence type="ECO:0000256" key="8">
    <source>
        <dbReference type="ARBA" id="ARBA00048679"/>
    </source>
</evidence>
<dbReference type="SMART" id="SM00285">
    <property type="entry name" value="PBD"/>
    <property type="match status" value="1"/>
</dbReference>
<dbReference type="VEuPathDB" id="AmoebaDB:EHI5A_005920"/>
<dbReference type="Pfam" id="PF00069">
    <property type="entry name" value="Pkinase"/>
    <property type="match status" value="1"/>
</dbReference>
<evidence type="ECO:0000256" key="1">
    <source>
        <dbReference type="ARBA" id="ARBA00001946"/>
    </source>
</evidence>
<keyword evidence="4" id="KW-0547">Nucleotide-binding</keyword>
<dbReference type="GO" id="GO:0005524">
    <property type="term" value="F:ATP binding"/>
    <property type="evidence" value="ECO:0007669"/>
    <property type="project" value="UniProtKB-KW"/>
</dbReference>